<keyword evidence="9" id="KW-0175">Coiled coil</keyword>
<dbReference type="GO" id="GO:0004519">
    <property type="term" value="F:endonuclease activity"/>
    <property type="evidence" value="ECO:0007669"/>
    <property type="project" value="UniProtKB-UniRule"/>
</dbReference>
<dbReference type="FunFam" id="3.40.50.300:FF:000830">
    <property type="entry name" value="Endonuclease MutS2"/>
    <property type="match status" value="1"/>
</dbReference>
<keyword evidence="5 8" id="KW-0067">ATP-binding</keyword>
<evidence type="ECO:0000256" key="9">
    <source>
        <dbReference type="SAM" id="Coils"/>
    </source>
</evidence>
<dbReference type="GO" id="GO:0019843">
    <property type="term" value="F:rRNA binding"/>
    <property type="evidence" value="ECO:0007669"/>
    <property type="project" value="UniProtKB-UniRule"/>
</dbReference>
<dbReference type="GO" id="GO:0043023">
    <property type="term" value="F:ribosomal large subunit binding"/>
    <property type="evidence" value="ECO:0007669"/>
    <property type="project" value="UniProtKB-UniRule"/>
</dbReference>
<evidence type="ECO:0000259" key="10">
    <source>
        <dbReference type="PROSITE" id="PS50828"/>
    </source>
</evidence>
<keyword evidence="4 8" id="KW-0378">Hydrolase</keyword>
<evidence type="ECO:0000256" key="1">
    <source>
        <dbReference type="ARBA" id="ARBA00022722"/>
    </source>
</evidence>
<reference evidence="12" key="1">
    <citation type="submission" date="2015-07" db="EMBL/GenBank/DDBJ databases">
        <title>Near-Complete Genome Sequence of the Cellulolytic Bacterium Bacteroides (Pseudobacteroides) cellulosolvens ATCC 35603.</title>
        <authorList>
            <person name="Dassa B."/>
            <person name="Utturkar S.M."/>
            <person name="Klingeman D.M."/>
            <person name="Hurt R.A."/>
            <person name="Keller M."/>
            <person name="Xu J."/>
            <person name="Reddy Y.H.K."/>
            <person name="Borovok I."/>
            <person name="Grinberg I.R."/>
            <person name="Lamed R."/>
            <person name="Zhivin O."/>
            <person name="Bayer E.A."/>
            <person name="Brown S.D."/>
        </authorList>
    </citation>
    <scope>NUCLEOTIDE SEQUENCE [LARGE SCALE GENOMIC DNA]</scope>
    <source>
        <strain evidence="12">DSM 2933</strain>
    </source>
</reference>
<protein>
    <recommendedName>
        <fullName evidence="8">Endonuclease MutS2</fullName>
        <ecNumber evidence="8">3.1.-.-</ecNumber>
    </recommendedName>
    <alternativeName>
        <fullName evidence="8">Ribosome-associated protein quality control-upstream factor</fullName>
        <shortName evidence="8">RQC-upstream factor</shortName>
        <shortName evidence="8">RqcU</shortName>
        <ecNumber evidence="8">3.6.4.-</ecNumber>
    </alternativeName>
</protein>
<dbReference type="GO" id="GO:0005524">
    <property type="term" value="F:ATP binding"/>
    <property type="evidence" value="ECO:0007669"/>
    <property type="project" value="UniProtKB-UniRule"/>
</dbReference>
<evidence type="ECO:0000256" key="3">
    <source>
        <dbReference type="ARBA" id="ARBA00022741"/>
    </source>
</evidence>
<sequence length="792" mass="87709">MNEKTLRVLEFDKIIDKLLSRAATSLGKDMVRELKPEADNMKIRDMLKETDDGVTYILRKGSPPLGAIHDIRASLKRAELGATLGPGELLKVADLLRACRNLKGYAGDNIVKDDGNCVSSLISALEVNKRIEDKISIAIISEEEISDAASTALATIRRQIREKQNSIRDKLNDIVKNSRYQKFMQESIVTMRGDRYVIPVKQEYRNEIQGLVHDSSGSGATIFIEPLSVVEANNGIKQLMIKEQVEIERILQELTGEVAVIIEPLKANISMLATLDFIFAKAKLSADYRCVSPKINCEGNIIIKKGRHPLIDQKAVVPIDFWIGKEFKTLVVTGPNTGGKTVTLKTVGLFTLMAQAGLHIPANEGSEISVFKKVFADIGDEQSIEQSLSTFSSHMKNIVGILKEADDKSLALFDELGAGTDPTEGAALAISILDHLRSIGTVTVSTTHYSELKVYAITTEDVENACCEFNVETLRPTYNLLIGVPGKSNAFAISKRLGLSDEIIDMAKERLTTEEVKFEDMLISIEKNRSQAEKDKMQTEALKLEIEKLRNDLANQIKKTNDQKEKVMREAREEARKIYLQAKRDAEDILSEMRKLERERDTVQRNKAVEEMRLKLKKNVDNLDEALTESILPKHGYVKPPQNLKPGDSVVIVNLNQKGTIITPPDKDGQAVVQAGVMKINVHVTNLRLVDEQKAEIKKTGSGRIGVSKTKTISTEIDLRGMNLEEALEAVDKYLDDASIAGLKEVTLIHGKGTGVLRSGIQQYLKVNSHVASYRLGKYGEGEAGVTVVEVI</sequence>
<comment type="similarity">
    <text evidence="8">Belongs to the DNA mismatch repair MutS family. MutS2 subfamily.</text>
</comment>
<keyword evidence="2 8" id="KW-0699">rRNA-binding</keyword>
<feature type="domain" description="Smr" evidence="10">
    <location>
        <begin position="717"/>
        <end position="792"/>
    </location>
</feature>
<dbReference type="InterPro" id="IPR036187">
    <property type="entry name" value="DNA_mismatch_repair_MutS_sf"/>
</dbReference>
<dbReference type="InterPro" id="IPR045076">
    <property type="entry name" value="MutS"/>
</dbReference>
<dbReference type="GO" id="GO:0072344">
    <property type="term" value="P:rescue of stalled ribosome"/>
    <property type="evidence" value="ECO:0007669"/>
    <property type="project" value="UniProtKB-UniRule"/>
</dbReference>
<dbReference type="PANTHER" id="PTHR48466">
    <property type="entry name" value="OS10G0509000 PROTEIN-RELATED"/>
    <property type="match status" value="1"/>
</dbReference>
<dbReference type="Proteomes" id="UP000036923">
    <property type="component" value="Unassembled WGS sequence"/>
</dbReference>
<accession>A0A0L6JHX0</accession>
<dbReference type="InterPro" id="IPR005747">
    <property type="entry name" value="MutS2"/>
</dbReference>
<dbReference type="HAMAP" id="MF_00092">
    <property type="entry name" value="MutS2"/>
    <property type="match status" value="1"/>
</dbReference>
<dbReference type="GO" id="GO:0016887">
    <property type="term" value="F:ATP hydrolysis activity"/>
    <property type="evidence" value="ECO:0007669"/>
    <property type="project" value="InterPro"/>
</dbReference>
<keyword evidence="3 8" id="KW-0547">Nucleotide-binding</keyword>
<dbReference type="SMART" id="SM00533">
    <property type="entry name" value="MUTSd"/>
    <property type="match status" value="1"/>
</dbReference>
<dbReference type="PANTHER" id="PTHR48466:SF2">
    <property type="entry name" value="OS10G0509000 PROTEIN"/>
    <property type="match status" value="1"/>
</dbReference>
<dbReference type="Pfam" id="PF01713">
    <property type="entry name" value="Smr"/>
    <property type="match status" value="1"/>
</dbReference>
<dbReference type="InterPro" id="IPR002625">
    <property type="entry name" value="Smr_dom"/>
</dbReference>
<organism evidence="11 12">
    <name type="scientific">Pseudobacteroides cellulosolvens ATCC 35603 = DSM 2933</name>
    <dbReference type="NCBI Taxonomy" id="398512"/>
    <lineage>
        <taxon>Bacteria</taxon>
        <taxon>Bacillati</taxon>
        <taxon>Bacillota</taxon>
        <taxon>Clostridia</taxon>
        <taxon>Eubacteriales</taxon>
        <taxon>Oscillospiraceae</taxon>
        <taxon>Pseudobacteroides</taxon>
    </lineage>
</organism>
<name>A0A0L6JHX0_9FIRM</name>
<dbReference type="NCBIfam" id="TIGR01069">
    <property type="entry name" value="mutS2"/>
    <property type="match status" value="1"/>
</dbReference>
<keyword evidence="6 8" id="KW-0694">RNA-binding</keyword>
<dbReference type="STRING" id="398512.Bccel_0560"/>
<evidence type="ECO:0000313" key="11">
    <source>
        <dbReference type="EMBL" id="KNY25300.1"/>
    </source>
</evidence>
<dbReference type="EMBL" id="LGTC01000001">
    <property type="protein sequence ID" value="KNY25300.1"/>
    <property type="molecule type" value="Genomic_DNA"/>
</dbReference>
<comment type="caution">
    <text evidence="11">The sequence shown here is derived from an EMBL/GenBank/DDBJ whole genome shotgun (WGS) entry which is preliminary data.</text>
</comment>
<dbReference type="InterPro" id="IPR007696">
    <property type="entry name" value="DNA_mismatch_repair_MutS_core"/>
</dbReference>
<evidence type="ECO:0000256" key="7">
    <source>
        <dbReference type="ARBA" id="ARBA00023125"/>
    </source>
</evidence>
<dbReference type="CDD" id="cd03280">
    <property type="entry name" value="ABC_MutS2"/>
    <property type="match status" value="1"/>
</dbReference>
<keyword evidence="12" id="KW-1185">Reference proteome</keyword>
<dbReference type="PROSITE" id="PS00486">
    <property type="entry name" value="DNA_MISMATCH_REPAIR_2"/>
    <property type="match status" value="1"/>
</dbReference>
<dbReference type="AlphaFoldDB" id="A0A0L6JHX0"/>
<dbReference type="Gene3D" id="3.30.1370.110">
    <property type="match status" value="1"/>
</dbReference>
<comment type="function">
    <text evidence="8">Acts as a ribosome collision sensor, splitting the ribosome into its 2 subunits. Detects stalled/collided 70S ribosomes which it binds and splits by an ATP-hydrolysis driven conformational change. Acts upstream of the ribosome quality control system (RQC), a ribosome-associated complex that mediates the extraction of incompletely synthesized nascent chains from stalled ribosomes and their subsequent degradation. Probably generates substrates for RQC.</text>
</comment>
<dbReference type="Gene3D" id="3.40.50.300">
    <property type="entry name" value="P-loop containing nucleotide triphosphate hydrolases"/>
    <property type="match status" value="1"/>
</dbReference>
<dbReference type="GO" id="GO:0030983">
    <property type="term" value="F:mismatched DNA binding"/>
    <property type="evidence" value="ECO:0007669"/>
    <property type="project" value="InterPro"/>
</dbReference>
<keyword evidence="1 8" id="KW-0540">Nuclease</keyword>
<dbReference type="SUPFAM" id="SSF52540">
    <property type="entry name" value="P-loop containing nucleoside triphosphate hydrolases"/>
    <property type="match status" value="1"/>
</dbReference>
<dbReference type="GO" id="GO:0140664">
    <property type="term" value="F:ATP-dependent DNA damage sensor activity"/>
    <property type="evidence" value="ECO:0007669"/>
    <property type="project" value="InterPro"/>
</dbReference>
<dbReference type="EC" id="3.6.4.-" evidence="8"/>
<dbReference type="Pfam" id="PF20297">
    <property type="entry name" value="MSSS"/>
    <property type="match status" value="1"/>
</dbReference>
<dbReference type="SUPFAM" id="SSF160443">
    <property type="entry name" value="SMR domain-like"/>
    <property type="match status" value="1"/>
</dbReference>
<dbReference type="GO" id="GO:0045910">
    <property type="term" value="P:negative regulation of DNA recombination"/>
    <property type="evidence" value="ECO:0007669"/>
    <property type="project" value="InterPro"/>
</dbReference>
<comment type="function">
    <text evidence="8">Endonuclease that is involved in the suppression of homologous recombination and thus may have a key role in the control of bacterial genetic diversity.</text>
</comment>
<evidence type="ECO:0000256" key="2">
    <source>
        <dbReference type="ARBA" id="ARBA00022730"/>
    </source>
</evidence>
<evidence type="ECO:0000256" key="6">
    <source>
        <dbReference type="ARBA" id="ARBA00022884"/>
    </source>
</evidence>
<proteinExistence type="inferred from homology"/>
<dbReference type="GO" id="GO:0006298">
    <property type="term" value="P:mismatch repair"/>
    <property type="evidence" value="ECO:0007669"/>
    <property type="project" value="InterPro"/>
</dbReference>
<dbReference type="Pfam" id="PF00488">
    <property type="entry name" value="MutS_V"/>
    <property type="match status" value="1"/>
</dbReference>
<evidence type="ECO:0000256" key="5">
    <source>
        <dbReference type="ARBA" id="ARBA00022840"/>
    </source>
</evidence>
<dbReference type="InterPro" id="IPR000432">
    <property type="entry name" value="DNA_mismatch_repair_MutS_C"/>
</dbReference>
<dbReference type="OrthoDB" id="9808166at2"/>
<keyword evidence="7 8" id="KW-0238">DNA-binding</keyword>
<feature type="coiled-coil region" evidence="9">
    <location>
        <begin position="527"/>
        <end position="629"/>
    </location>
</feature>
<dbReference type="InterPro" id="IPR046893">
    <property type="entry name" value="MSSS"/>
</dbReference>
<evidence type="ECO:0000256" key="4">
    <source>
        <dbReference type="ARBA" id="ARBA00022801"/>
    </source>
</evidence>
<feature type="binding site" evidence="8">
    <location>
        <begin position="334"/>
        <end position="341"/>
    </location>
    <ligand>
        <name>ATP</name>
        <dbReference type="ChEBI" id="CHEBI:30616"/>
    </ligand>
</feature>
<keyword evidence="8" id="KW-0255">Endonuclease</keyword>
<dbReference type="RefSeq" id="WP_036943975.1">
    <property type="nucleotide sequence ID" value="NZ_JQKC01000024.1"/>
</dbReference>
<comment type="subunit">
    <text evidence="8">Homodimer. Binds to stalled ribosomes, contacting rRNA.</text>
</comment>
<evidence type="ECO:0000313" key="12">
    <source>
        <dbReference type="Proteomes" id="UP000036923"/>
    </source>
</evidence>
<dbReference type="InterPro" id="IPR036063">
    <property type="entry name" value="Smr_dom_sf"/>
</dbReference>
<dbReference type="InterPro" id="IPR027417">
    <property type="entry name" value="P-loop_NTPase"/>
</dbReference>
<dbReference type="PATRIC" id="fig|398512.5.peg.580"/>
<dbReference type="PROSITE" id="PS50828">
    <property type="entry name" value="SMR"/>
    <property type="match status" value="1"/>
</dbReference>
<dbReference type="EC" id="3.1.-.-" evidence="8"/>
<dbReference type="eggNOG" id="COG1193">
    <property type="taxonomic scope" value="Bacteria"/>
</dbReference>
<dbReference type="SUPFAM" id="SSF48334">
    <property type="entry name" value="DNA repair protein MutS, domain III"/>
    <property type="match status" value="1"/>
</dbReference>
<evidence type="ECO:0000256" key="8">
    <source>
        <dbReference type="HAMAP-Rule" id="MF_00092"/>
    </source>
</evidence>
<gene>
    <name evidence="8" type="primary">mutS2</name>
    <name evidence="8" type="synonym">rqcU</name>
    <name evidence="11" type="ORF">Bccel_0560</name>
</gene>
<dbReference type="PIRSF" id="PIRSF005814">
    <property type="entry name" value="MutS_YshD"/>
    <property type="match status" value="1"/>
</dbReference>
<dbReference type="SMART" id="SM00463">
    <property type="entry name" value="SMR"/>
    <property type="match status" value="1"/>
</dbReference>
<dbReference type="SMART" id="SM00534">
    <property type="entry name" value="MUTSac"/>
    <property type="match status" value="1"/>
</dbReference>